<dbReference type="Proteomes" id="UP000823775">
    <property type="component" value="Unassembled WGS sequence"/>
</dbReference>
<evidence type="ECO:0000313" key="3">
    <source>
        <dbReference type="Proteomes" id="UP000823775"/>
    </source>
</evidence>
<keyword evidence="3" id="KW-1185">Reference proteome</keyword>
<dbReference type="EMBL" id="JACEIK010000137">
    <property type="protein sequence ID" value="MCD7450574.1"/>
    <property type="molecule type" value="Genomic_DNA"/>
</dbReference>
<sequence length="261" mass="29628">MAMDKYWVEALGAFESITTSRPFYSFVYTYPFSKVIGDPIDYVINLFCDTFQLSMVQLGPGVWRTISSLHVLSATANVLAVEIFHRLLKGLQIEALKIQWELASNERERHRGDAFHWFNKAEALRRRMLSKMALLRTFMKRESSRCTNEIQILKDVSAGYLYFDKDIAKSQVLVDLTDRLDLDDGDLDDGGYTLYYAFCILIFDPSIISGIWVLQASNEGKVRTVDEAKGESDGIFVTQPLSFPVVLGSEFSLTSTMCSTM</sequence>
<proteinExistence type="predicted"/>
<name>A0ABS8RUX8_DATST</name>
<evidence type="ECO:0000313" key="2">
    <source>
        <dbReference type="EMBL" id="MCD7450574.1"/>
    </source>
</evidence>
<comment type="caution">
    <text evidence="2">The sequence shown here is derived from an EMBL/GenBank/DDBJ whole genome shotgun (WGS) entry which is preliminary data.</text>
</comment>
<keyword evidence="1" id="KW-0472">Membrane</keyword>
<keyword evidence="1" id="KW-0812">Transmembrane</keyword>
<feature type="transmembrane region" description="Helical" evidence="1">
    <location>
        <begin position="194"/>
        <end position="214"/>
    </location>
</feature>
<organism evidence="2 3">
    <name type="scientific">Datura stramonium</name>
    <name type="common">Jimsonweed</name>
    <name type="synonym">Common thornapple</name>
    <dbReference type="NCBI Taxonomy" id="4076"/>
    <lineage>
        <taxon>Eukaryota</taxon>
        <taxon>Viridiplantae</taxon>
        <taxon>Streptophyta</taxon>
        <taxon>Embryophyta</taxon>
        <taxon>Tracheophyta</taxon>
        <taxon>Spermatophyta</taxon>
        <taxon>Magnoliopsida</taxon>
        <taxon>eudicotyledons</taxon>
        <taxon>Gunneridae</taxon>
        <taxon>Pentapetalae</taxon>
        <taxon>asterids</taxon>
        <taxon>lamiids</taxon>
        <taxon>Solanales</taxon>
        <taxon>Solanaceae</taxon>
        <taxon>Solanoideae</taxon>
        <taxon>Datureae</taxon>
        <taxon>Datura</taxon>
    </lineage>
</organism>
<protein>
    <submittedName>
        <fullName evidence="2">Uncharacterized protein</fullName>
    </submittedName>
</protein>
<keyword evidence="1" id="KW-1133">Transmembrane helix</keyword>
<accession>A0ABS8RUX8</accession>
<gene>
    <name evidence="2" type="ORF">HAX54_007227</name>
</gene>
<evidence type="ECO:0000256" key="1">
    <source>
        <dbReference type="SAM" id="Phobius"/>
    </source>
</evidence>
<reference evidence="2 3" key="1">
    <citation type="journal article" date="2021" name="BMC Genomics">
        <title>Datura genome reveals duplications of psychoactive alkaloid biosynthetic genes and high mutation rate following tissue culture.</title>
        <authorList>
            <person name="Rajewski A."/>
            <person name="Carter-House D."/>
            <person name="Stajich J."/>
            <person name="Litt A."/>
        </authorList>
    </citation>
    <scope>NUCLEOTIDE SEQUENCE [LARGE SCALE GENOMIC DNA]</scope>
    <source>
        <strain evidence="2">AR-01</strain>
    </source>
</reference>